<evidence type="ECO:0000313" key="3">
    <source>
        <dbReference type="Proteomes" id="UP000799766"/>
    </source>
</evidence>
<protein>
    <submittedName>
        <fullName evidence="2">Uncharacterized protein</fullName>
    </submittedName>
</protein>
<proteinExistence type="predicted"/>
<sequence length="277" mass="31860">MTSNTPNRGAADMTAATNNNLSKPSEPTLSSPVDNTGRVMLYINNIGAKGKDQHRAMYLPISGNAVNRFTDFGKQKKPIIHTTSQHVEYLQYVAGWINENTTTGKPKELDWAALGLDTFYKRVLLLKAAYLLRLRPGFRLHSLRAHVLAHISRNPLRPDEFELVCTEFNANDGIVVHALHKTADFMYHNYNRKARIPKADALVIEEYLRNCSSSHLQKRATDIFNRTFEFFKDRRFKAEQSRQEKSRNRQWDYKQSKQKQPDQNQPDLKLSNPNATD</sequence>
<name>A0A6A6PCQ2_9PEZI</name>
<evidence type="ECO:0000256" key="1">
    <source>
        <dbReference type="SAM" id="MobiDB-lite"/>
    </source>
</evidence>
<dbReference type="EMBL" id="MU001670">
    <property type="protein sequence ID" value="KAF2461751.1"/>
    <property type="molecule type" value="Genomic_DNA"/>
</dbReference>
<dbReference type="AlphaFoldDB" id="A0A6A6PCQ2"/>
<gene>
    <name evidence="2" type="ORF">BDY21DRAFT_359815</name>
</gene>
<keyword evidence="3" id="KW-1185">Reference proteome</keyword>
<accession>A0A6A6PCQ2</accession>
<feature type="compositionally biased region" description="Polar residues" evidence="1">
    <location>
        <begin position="261"/>
        <end position="277"/>
    </location>
</feature>
<feature type="compositionally biased region" description="Polar residues" evidence="1">
    <location>
        <begin position="15"/>
        <end position="33"/>
    </location>
</feature>
<feature type="region of interest" description="Disordered" evidence="1">
    <location>
        <begin position="1"/>
        <end position="33"/>
    </location>
</feature>
<dbReference type="Proteomes" id="UP000799766">
    <property type="component" value="Unassembled WGS sequence"/>
</dbReference>
<feature type="region of interest" description="Disordered" evidence="1">
    <location>
        <begin position="238"/>
        <end position="277"/>
    </location>
</feature>
<reference evidence="2" key="1">
    <citation type="journal article" date="2020" name="Stud. Mycol.">
        <title>101 Dothideomycetes genomes: a test case for predicting lifestyles and emergence of pathogens.</title>
        <authorList>
            <person name="Haridas S."/>
            <person name="Albert R."/>
            <person name="Binder M."/>
            <person name="Bloem J."/>
            <person name="Labutti K."/>
            <person name="Salamov A."/>
            <person name="Andreopoulos B."/>
            <person name="Baker S."/>
            <person name="Barry K."/>
            <person name="Bills G."/>
            <person name="Bluhm B."/>
            <person name="Cannon C."/>
            <person name="Castanera R."/>
            <person name="Culley D."/>
            <person name="Daum C."/>
            <person name="Ezra D."/>
            <person name="Gonzalez J."/>
            <person name="Henrissat B."/>
            <person name="Kuo A."/>
            <person name="Liang C."/>
            <person name="Lipzen A."/>
            <person name="Lutzoni F."/>
            <person name="Magnuson J."/>
            <person name="Mondo S."/>
            <person name="Nolan M."/>
            <person name="Ohm R."/>
            <person name="Pangilinan J."/>
            <person name="Park H.-J."/>
            <person name="Ramirez L."/>
            <person name="Alfaro M."/>
            <person name="Sun H."/>
            <person name="Tritt A."/>
            <person name="Yoshinaga Y."/>
            <person name="Zwiers L.-H."/>
            <person name="Turgeon B."/>
            <person name="Goodwin S."/>
            <person name="Spatafora J."/>
            <person name="Crous P."/>
            <person name="Grigoriev I."/>
        </authorList>
    </citation>
    <scope>NUCLEOTIDE SEQUENCE</scope>
    <source>
        <strain evidence="2">ATCC 16933</strain>
    </source>
</reference>
<organism evidence="2 3">
    <name type="scientific">Lineolata rhizophorae</name>
    <dbReference type="NCBI Taxonomy" id="578093"/>
    <lineage>
        <taxon>Eukaryota</taxon>
        <taxon>Fungi</taxon>
        <taxon>Dikarya</taxon>
        <taxon>Ascomycota</taxon>
        <taxon>Pezizomycotina</taxon>
        <taxon>Dothideomycetes</taxon>
        <taxon>Dothideomycetes incertae sedis</taxon>
        <taxon>Lineolatales</taxon>
        <taxon>Lineolataceae</taxon>
        <taxon>Lineolata</taxon>
    </lineage>
</organism>
<evidence type="ECO:0000313" key="2">
    <source>
        <dbReference type="EMBL" id="KAF2461751.1"/>
    </source>
</evidence>
<feature type="compositionally biased region" description="Basic and acidic residues" evidence="1">
    <location>
        <begin position="238"/>
        <end position="255"/>
    </location>
</feature>